<proteinExistence type="inferred from homology"/>
<evidence type="ECO:0000256" key="1">
    <source>
        <dbReference type="ARBA" id="ARBA00004651"/>
    </source>
</evidence>
<evidence type="ECO:0000259" key="8">
    <source>
        <dbReference type="Pfam" id="PF00361"/>
    </source>
</evidence>
<evidence type="ECO:0000256" key="4">
    <source>
        <dbReference type="ARBA" id="ARBA00022989"/>
    </source>
</evidence>
<organism evidence="9 10">
    <name type="scientific">Peribacillus asahii</name>
    <dbReference type="NCBI Taxonomy" id="228899"/>
    <lineage>
        <taxon>Bacteria</taxon>
        <taxon>Bacillati</taxon>
        <taxon>Bacillota</taxon>
        <taxon>Bacilli</taxon>
        <taxon>Bacillales</taxon>
        <taxon>Bacillaceae</taxon>
        <taxon>Peribacillus</taxon>
    </lineage>
</organism>
<evidence type="ECO:0000313" key="9">
    <source>
        <dbReference type="EMBL" id="RID88585.1"/>
    </source>
</evidence>
<feature type="transmembrane region" description="Helical" evidence="7">
    <location>
        <begin position="319"/>
        <end position="338"/>
    </location>
</feature>
<dbReference type="NCBIfam" id="TIGR01972">
    <property type="entry name" value="NDH_I_M"/>
    <property type="match status" value="1"/>
</dbReference>
<keyword evidence="10" id="KW-1185">Reference proteome</keyword>
<feature type="transmembrane region" description="Helical" evidence="7">
    <location>
        <begin position="291"/>
        <end position="312"/>
    </location>
</feature>
<dbReference type="GO" id="GO:0042773">
    <property type="term" value="P:ATP synthesis coupled electron transport"/>
    <property type="evidence" value="ECO:0007669"/>
    <property type="project" value="InterPro"/>
</dbReference>
<dbReference type="GO" id="GO:0005886">
    <property type="term" value="C:plasma membrane"/>
    <property type="evidence" value="ECO:0007669"/>
    <property type="project" value="UniProtKB-SubCell"/>
</dbReference>
<protein>
    <submittedName>
        <fullName evidence="9">NADH-quinone oxidoreductase subunit M</fullName>
    </submittedName>
</protein>
<gene>
    <name evidence="9" type="ORF">D1953_03430</name>
</gene>
<feature type="transmembrane region" description="Helical" evidence="7">
    <location>
        <begin position="215"/>
        <end position="238"/>
    </location>
</feature>
<evidence type="ECO:0000256" key="5">
    <source>
        <dbReference type="ARBA" id="ARBA00023136"/>
    </source>
</evidence>
<keyword evidence="5 7" id="KW-0472">Membrane</keyword>
<dbReference type="PANTHER" id="PTHR43507">
    <property type="entry name" value="NADH-UBIQUINONE OXIDOREDUCTASE CHAIN 4"/>
    <property type="match status" value="1"/>
</dbReference>
<dbReference type="GO" id="GO:0048039">
    <property type="term" value="F:ubiquinone binding"/>
    <property type="evidence" value="ECO:0007669"/>
    <property type="project" value="TreeGrafter"/>
</dbReference>
<dbReference type="InterPro" id="IPR003918">
    <property type="entry name" value="NADH_UbQ_OxRdtase"/>
</dbReference>
<dbReference type="InterPro" id="IPR010227">
    <property type="entry name" value="NADH_Q_OxRdtase_chainM/4"/>
</dbReference>
<reference evidence="9 10" key="1">
    <citation type="submission" date="2018-08" db="EMBL/GenBank/DDBJ databases">
        <title>Bacillus jemisoniae sp. nov., Bacillus chryseoplanitiae sp. nov., Bacillus resnikiae sp. nov., and Bacillus frankliniae sp. nov., isolated from Viking spacecraft and associated surfaces.</title>
        <authorList>
            <person name="Seuylemezian A."/>
            <person name="Vaishampayan P."/>
        </authorList>
    </citation>
    <scope>NUCLEOTIDE SEQUENCE [LARGE SCALE GENOMIC DNA]</scope>
    <source>
        <strain evidence="9 10">MA001</strain>
    </source>
</reference>
<dbReference type="AlphaFoldDB" id="A0A398BED3"/>
<evidence type="ECO:0000256" key="7">
    <source>
        <dbReference type="SAM" id="Phobius"/>
    </source>
</evidence>
<dbReference type="GO" id="GO:0003954">
    <property type="term" value="F:NADH dehydrogenase activity"/>
    <property type="evidence" value="ECO:0007669"/>
    <property type="project" value="TreeGrafter"/>
</dbReference>
<feature type="transmembrane region" description="Helical" evidence="7">
    <location>
        <begin position="259"/>
        <end position="279"/>
    </location>
</feature>
<evidence type="ECO:0000256" key="3">
    <source>
        <dbReference type="ARBA" id="ARBA00022692"/>
    </source>
</evidence>
<evidence type="ECO:0000256" key="2">
    <source>
        <dbReference type="ARBA" id="ARBA00009025"/>
    </source>
</evidence>
<feature type="transmembrane region" description="Helical" evidence="7">
    <location>
        <begin position="350"/>
        <end position="368"/>
    </location>
</feature>
<sequence length="504" mass="56163">MNDYLLPLLVFSPVIGMIMIWLMPKTEEKTLKQFGWIGTLMPLLISLFLYQQWLTGVSLSSYQIKWNWIQFGNLAMYDDTLYTIDFELSLDGFSLVFILLTTVLSMLAALASFYIKTEWKGYFLLFLLLEIGMLGVFMADNLLLFFLFFEVTFVSLFFLIGRWGYVNKEKAAYHFLVYNGIGSVLLLFVIATLFVRVGTTNIDALTHILNVGDVALLAPISPFLTDMLCILLFIAFAIKLPVFPFHSWMVRVHREAAPPVVMLHAGVLLKIGAYGMIRFGLGIFPEQVEKLALLFMIVGVISFLYGAFLALVQTDLKLVWAYSSVSHMGIVFFGFGTLNDAGLQGAVFQAVSHGAIAALLFFLIALLYERTGTTELNELGGLAEHLPIFSGVLLTAGLAALGLPGMSGFISEFMAFLGLFKEQMLLAIIAVIGLILTAAYTLRAVLKITFGKKTYSMTWRDVQGIEYVPIAILFMVIVAIGVYPMWLGQLVQEDITTWLLRIGG</sequence>
<feature type="transmembrane region" description="Helical" evidence="7">
    <location>
        <begin position="34"/>
        <end position="53"/>
    </location>
</feature>
<dbReference type="GO" id="GO:0015990">
    <property type="term" value="P:electron transport coupled proton transport"/>
    <property type="evidence" value="ECO:0007669"/>
    <property type="project" value="TreeGrafter"/>
</dbReference>
<dbReference type="InterPro" id="IPR001750">
    <property type="entry name" value="ND/Mrp_TM"/>
</dbReference>
<feature type="transmembrane region" description="Helical" evidence="7">
    <location>
        <begin position="122"/>
        <end position="139"/>
    </location>
</feature>
<keyword evidence="4 7" id="KW-1133">Transmembrane helix</keyword>
<feature type="transmembrane region" description="Helical" evidence="7">
    <location>
        <begin position="145"/>
        <end position="163"/>
    </location>
</feature>
<accession>A0A398BED3</accession>
<dbReference type="PRINTS" id="PR01437">
    <property type="entry name" value="NUOXDRDTASE4"/>
</dbReference>
<feature type="transmembrane region" description="Helical" evidence="7">
    <location>
        <begin position="93"/>
        <end position="115"/>
    </location>
</feature>
<evidence type="ECO:0000256" key="6">
    <source>
        <dbReference type="RuleBase" id="RU000320"/>
    </source>
</evidence>
<evidence type="ECO:0000313" key="10">
    <source>
        <dbReference type="Proteomes" id="UP000266016"/>
    </source>
</evidence>
<comment type="subcellular location">
    <subcellularLocation>
        <location evidence="1">Cell membrane</location>
        <topology evidence="1">Multi-pass membrane protein</topology>
    </subcellularLocation>
    <subcellularLocation>
        <location evidence="6">Membrane</location>
        <topology evidence="6">Multi-pass membrane protein</topology>
    </subcellularLocation>
</comment>
<feature type="transmembrane region" description="Helical" evidence="7">
    <location>
        <begin position="6"/>
        <end position="22"/>
    </location>
</feature>
<feature type="transmembrane region" description="Helical" evidence="7">
    <location>
        <begin position="388"/>
        <end position="411"/>
    </location>
</feature>
<dbReference type="EMBL" id="QWVS01000004">
    <property type="protein sequence ID" value="RID88585.1"/>
    <property type="molecule type" value="Genomic_DNA"/>
</dbReference>
<feature type="transmembrane region" description="Helical" evidence="7">
    <location>
        <begin position="423"/>
        <end position="446"/>
    </location>
</feature>
<name>A0A398BED3_9BACI</name>
<dbReference type="RefSeq" id="WP_119115770.1">
    <property type="nucleotide sequence ID" value="NZ_QWVS01000004.1"/>
</dbReference>
<comment type="similarity">
    <text evidence="2">Belongs to the complex I subunit 4 family.</text>
</comment>
<dbReference type="PANTHER" id="PTHR43507:SF1">
    <property type="entry name" value="NADH-UBIQUINONE OXIDOREDUCTASE CHAIN 4"/>
    <property type="match status" value="1"/>
</dbReference>
<keyword evidence="3 6" id="KW-0812">Transmembrane</keyword>
<dbReference type="Proteomes" id="UP000266016">
    <property type="component" value="Unassembled WGS sequence"/>
</dbReference>
<feature type="transmembrane region" description="Helical" evidence="7">
    <location>
        <begin position="175"/>
        <end position="195"/>
    </location>
</feature>
<feature type="domain" description="NADH:quinone oxidoreductase/Mrp antiporter transmembrane" evidence="8">
    <location>
        <begin position="139"/>
        <end position="436"/>
    </location>
</feature>
<comment type="caution">
    <text evidence="9">The sequence shown here is derived from an EMBL/GenBank/DDBJ whole genome shotgun (WGS) entry which is preliminary data.</text>
</comment>
<dbReference type="Pfam" id="PF00361">
    <property type="entry name" value="Proton_antipo_M"/>
    <property type="match status" value="1"/>
</dbReference>
<feature type="transmembrane region" description="Helical" evidence="7">
    <location>
        <begin position="467"/>
        <end position="486"/>
    </location>
</feature>
<dbReference type="GO" id="GO:0008137">
    <property type="term" value="F:NADH dehydrogenase (ubiquinone) activity"/>
    <property type="evidence" value="ECO:0007669"/>
    <property type="project" value="InterPro"/>
</dbReference>